<dbReference type="Pfam" id="PF13872">
    <property type="entry name" value="AAA_34"/>
    <property type="match status" value="1"/>
</dbReference>
<feature type="domain" description="Strawberry notch AAA" evidence="3">
    <location>
        <begin position="416"/>
        <end position="745"/>
    </location>
</feature>
<dbReference type="GO" id="GO:0008168">
    <property type="term" value="F:methyltransferase activity"/>
    <property type="evidence" value="ECO:0007669"/>
    <property type="project" value="UniProtKB-KW"/>
</dbReference>
<evidence type="ECO:0000256" key="1">
    <source>
        <dbReference type="ARBA" id="ARBA00006992"/>
    </source>
</evidence>
<comment type="caution">
    <text evidence="4">The sequence shown here is derived from an EMBL/GenBank/DDBJ whole genome shotgun (WGS) entry which is preliminary data.</text>
</comment>
<dbReference type="Gene3D" id="3.40.50.300">
    <property type="entry name" value="P-loop containing nucleotide triphosphate hydrolases"/>
    <property type="match status" value="1"/>
</dbReference>
<dbReference type="EMBL" id="JBEPLM010000009">
    <property type="protein sequence ID" value="MET3595162.1"/>
    <property type="molecule type" value="Genomic_DNA"/>
</dbReference>
<dbReference type="InterPro" id="IPR026937">
    <property type="entry name" value="SBNO_Helicase_C_dom"/>
</dbReference>
<sequence>MNMPVSPSGALSHAPRPAAVSLMEAARALLNLLETGKSISTVMLRHAVESAYGDTDANGAWVWKDAYEALECAQILFMLKYGPRIRRQAADPAAELAMIERISALVPTQTRRSEESQRLQQFSTPLPLAFVAAHAAGICADDTVLEPSAGTGMMACYPRIAGADLLLNELAADRAQLLGDLFGTTVTRHDAATIHDRLDAALLPSIVLMNPPFSVAPNVEGRFRAATMQHVRSALARLAPGGRLVMISGSNFAPGSSQSGDFFRSIEDRAAIRFSSAISGQVYASHGTSFETRFTVIDKETGSLTAPALHTQAAASCAELLSRVIVGVPARNGVTSPAVCLKTAKPAHSIMALRDKARAQARADAAQAARHPLDKADFAEIDYEPRTENAETSAQPAGLYEPYRVQAINIIGALSHPTALVQSAAMASIAPPLPSYRPTLPNSLISTGALSDAQIESVIYAGEAHNSHLSGTYTVNDSYDQLTAAPEDAENSFRLRRGWYLGDGTGCGKGRQVAGVIMDNFLKGRRRAVWVSKSETLHSDSVRDWTALGGAASDVVPLARFRQGAPIKFEQGILFVTYATLRTAERQDGDGNLKASRLQQLINWLGQDFDGVIAFDEAHAMANAAGDKGERGEKKPSEQGLAGLRLQNAVPDARILYVSATGATTVANLAYASRLGLWATGDFPFASRADFVGAMESGGIAAMEVISRDLKALGLYMARSISFQGVEYEMLVHELTDAQRAIYDEYARGYQVIHQNLEQALLASGITSEEGTLNGQAKSAARSSFESSKQRFFSHLITAMKCPSLIKAIEGDIAAGHSAVIQIVSTSEALLDRLLAEIPASEWNDLTCDTSPKEYVISYLQHAFPTQLFEPYTDEEGNLRSRPARDADGNPIQCREALERRDRMIEHLCALPAVHGALDQLLWHFGKDHVAEVTGRSRRIVRTSDGRLCVERRPGSSNLSDAHAYLNDDKRVLIFSDAGGTGRSYHADLTVKNQRLRVHYLLEPGWRADNAIQGLGRTHRTNQAQPPLFRPCATNVKGEKRFLSTIARRLDTLGAITKGQRQTGGQGMFRPEDNLESPYARAALRQFFSNLVRGKVDACSLAQFVDMTGLHITDSAGSLLDQLPPISQFLNRCLALTIDMQNAIFETFEMLLGKIIDDALRAGTLDIGLETLTAERFDVIERRVIHEHAASGARTLALTINETTRNKPLSLEMVRQIAASDRSASLLVNAKSGRAALMQSAPSVMDEDGAPVRRVQLTRPMHREKVFEPELGLTHWNAATGAEFEQAWSDEVSQVPEFSTRRLTLICGLLLPIWNKLPSDNCRVYRLETNDGERVLGRLVTTDQLSTVYRALGIDAAVDMTAAEMLEAVMERGASVDVSGGLTLKRSRVMGEFRLEIVGHSASDLPALKALGCFTEIISWSTRLFVPANNLDVLDRLLERHRMIAHSEAA</sequence>
<keyword evidence="4" id="KW-0489">Methyltransferase</keyword>
<evidence type="ECO:0000259" key="3">
    <source>
        <dbReference type="Pfam" id="PF13872"/>
    </source>
</evidence>
<evidence type="ECO:0000313" key="4">
    <source>
        <dbReference type="EMBL" id="MET3595162.1"/>
    </source>
</evidence>
<dbReference type="InterPro" id="IPR027417">
    <property type="entry name" value="P-loop_NTPase"/>
</dbReference>
<organism evidence="4 5">
    <name type="scientific">Mesorhizobium shonense</name>
    <dbReference type="NCBI Taxonomy" id="1209948"/>
    <lineage>
        <taxon>Bacteria</taxon>
        <taxon>Pseudomonadati</taxon>
        <taxon>Pseudomonadota</taxon>
        <taxon>Alphaproteobacteria</taxon>
        <taxon>Hyphomicrobiales</taxon>
        <taxon>Phyllobacteriaceae</taxon>
        <taxon>Mesorhizobium</taxon>
    </lineage>
</organism>
<dbReference type="GO" id="GO:0032259">
    <property type="term" value="P:methylation"/>
    <property type="evidence" value="ECO:0007669"/>
    <property type="project" value="UniProtKB-KW"/>
</dbReference>
<keyword evidence="5" id="KW-1185">Reference proteome</keyword>
<name>A0ABV2HYN4_9HYPH</name>
<protein>
    <submittedName>
        <fullName evidence="4">RNA methylase</fullName>
    </submittedName>
</protein>
<evidence type="ECO:0000259" key="2">
    <source>
        <dbReference type="Pfam" id="PF13871"/>
    </source>
</evidence>
<dbReference type="Pfam" id="PF13871">
    <property type="entry name" value="Helicase_C_4"/>
    <property type="match status" value="1"/>
</dbReference>
<proteinExistence type="inferred from homology"/>
<accession>A0ABV2HYN4</accession>
<dbReference type="InterPro" id="IPR029063">
    <property type="entry name" value="SAM-dependent_MTases_sf"/>
</dbReference>
<dbReference type="PANTHER" id="PTHR12706:SF30">
    <property type="entry name" value="PROTEIN STRAWBERRY NOTCH-RELATED"/>
    <property type="match status" value="1"/>
</dbReference>
<dbReference type="SUPFAM" id="SSF52540">
    <property type="entry name" value="P-loop containing nucleoside triphosphate hydrolases"/>
    <property type="match status" value="1"/>
</dbReference>
<evidence type="ECO:0000313" key="5">
    <source>
        <dbReference type="Proteomes" id="UP001549036"/>
    </source>
</evidence>
<dbReference type="Gene3D" id="3.40.50.150">
    <property type="entry name" value="Vaccinia Virus protein VP39"/>
    <property type="match status" value="1"/>
</dbReference>
<dbReference type="Proteomes" id="UP001549036">
    <property type="component" value="Unassembled WGS sequence"/>
</dbReference>
<dbReference type="RefSeq" id="WP_354416516.1">
    <property type="nucleotide sequence ID" value="NZ_JBEPLM010000009.1"/>
</dbReference>
<keyword evidence="4" id="KW-0808">Transferase</keyword>
<reference evidence="4 5" key="1">
    <citation type="submission" date="2024-06" db="EMBL/GenBank/DDBJ databases">
        <title>Genomic Encyclopedia of Type Strains, Phase IV (KMG-IV): sequencing the most valuable type-strain genomes for metagenomic binning, comparative biology and taxonomic classification.</title>
        <authorList>
            <person name="Goeker M."/>
        </authorList>
    </citation>
    <scope>NUCLEOTIDE SEQUENCE [LARGE SCALE GENOMIC DNA]</scope>
    <source>
        <strain evidence="4 5">DSM 29846</strain>
    </source>
</reference>
<feature type="domain" description="Strawberry notch helicase C" evidence="2">
    <location>
        <begin position="917"/>
        <end position="1171"/>
    </location>
</feature>
<dbReference type="PANTHER" id="PTHR12706">
    <property type="entry name" value="STRAWBERRY NOTCH-RELATED"/>
    <property type="match status" value="1"/>
</dbReference>
<dbReference type="SUPFAM" id="SSF53335">
    <property type="entry name" value="S-adenosyl-L-methionine-dependent methyltransferases"/>
    <property type="match status" value="1"/>
</dbReference>
<comment type="similarity">
    <text evidence="1">Belongs to the SBNO family.</text>
</comment>
<dbReference type="InterPro" id="IPR026741">
    <property type="entry name" value="SNO"/>
</dbReference>
<gene>
    <name evidence="4" type="ORF">ABID26_004574</name>
</gene>
<dbReference type="InterPro" id="IPR039187">
    <property type="entry name" value="SNO_AAA"/>
</dbReference>